<dbReference type="Proteomes" id="UP000058020">
    <property type="component" value="Chromosome"/>
</dbReference>
<name>A0A0M5LER9_9GAMM</name>
<dbReference type="EMBL" id="CP010552">
    <property type="protein sequence ID" value="ALE53086.1"/>
    <property type="molecule type" value="Genomic_DNA"/>
</dbReference>
<dbReference type="KEGG" id="tho:SP60_07715"/>
<evidence type="ECO:0000313" key="1">
    <source>
        <dbReference type="EMBL" id="ALE53086.1"/>
    </source>
</evidence>
<sequence>MPITDRWAADVVEAEVPGWLGQAKGPPTDAERDALVAEGGGKVNQKPIVDRWTTDVVEPGIPKENANSMGKWKIDRSVSRMDDSVKITASLEATNKNSIGKPVSLNFSCTKSKRDIKAFVDFGEWVAIHTNIENPVWVRIDKGSKSAYLWGSNQFFNGQLAPFHLGLTASHQSGYGGASTYLEEIEFTMRWLMDTNRLLIQITPFLKSERILEFQTSGFSEATKLLIEACDLTNMWPKIPKSAIGIVKGREMVWVVNPQTNKAELRYIYTNINQKWLFNTIESGKVSVKSSGLKFGDKIIANPSGITSGMQVNDKVSVFTFTKP</sequence>
<protein>
    <submittedName>
        <fullName evidence="1">Uncharacterized protein</fullName>
    </submittedName>
</protein>
<evidence type="ECO:0000313" key="2">
    <source>
        <dbReference type="Proteomes" id="UP000058020"/>
    </source>
</evidence>
<accession>A0A0M5LER9</accession>
<proteinExistence type="predicted"/>
<dbReference type="AlphaFoldDB" id="A0A0M5LER9"/>
<keyword evidence="2" id="KW-1185">Reference proteome</keyword>
<gene>
    <name evidence="1" type="ORF">SP60_07715</name>
</gene>
<reference evidence="1 2" key="1">
    <citation type="journal article" date="2015" name="Genome Announc.">
        <title>Genome Sequence of 'Candidatus Thioglobus autotrophica' Strain EF1, a Chemoautotroph from the SUP05 Clade of Marine Gammaproteobacteria.</title>
        <authorList>
            <person name="Shah V."/>
            <person name="Morris R.M."/>
        </authorList>
    </citation>
    <scope>NUCLEOTIDE SEQUENCE [LARGE SCALE GENOMIC DNA]</scope>
    <source>
        <strain evidence="1 2">EF1</strain>
    </source>
</reference>
<organism evidence="1 2">
    <name type="scientific">Candidatus Thioglobus autotrophicus</name>
    <dbReference type="NCBI Taxonomy" id="1705394"/>
    <lineage>
        <taxon>Bacteria</taxon>
        <taxon>Pseudomonadati</taxon>
        <taxon>Pseudomonadota</taxon>
        <taxon>Gammaproteobacteria</taxon>
        <taxon>Candidatus Pseudothioglobaceae</taxon>
        <taxon>Candidatus Thioglobus</taxon>
    </lineage>
</organism>